<proteinExistence type="predicted"/>
<evidence type="ECO:0000313" key="20">
    <source>
        <dbReference type="EMBL" id="ABK43728.1"/>
    </source>
</evidence>
<keyword evidence="6" id="KW-0808">Transferase</keyword>
<dbReference type="InterPro" id="IPR005467">
    <property type="entry name" value="His_kinase_dom"/>
</dbReference>
<keyword evidence="8" id="KW-0547">Nucleotide-binding</keyword>
<dbReference type="Pfam" id="PF02518">
    <property type="entry name" value="HATPase_c"/>
    <property type="match status" value="1"/>
</dbReference>
<dbReference type="InterPro" id="IPR036097">
    <property type="entry name" value="HisK_dim/P_sf"/>
</dbReference>
<dbReference type="Gene3D" id="1.10.287.130">
    <property type="match status" value="1"/>
</dbReference>
<dbReference type="InterPro" id="IPR035965">
    <property type="entry name" value="PAS-like_dom_sf"/>
</dbReference>
<evidence type="ECO:0000256" key="15">
    <source>
        <dbReference type="PROSITE-ProRule" id="PRU00169"/>
    </source>
</evidence>
<dbReference type="SUPFAM" id="SSF47384">
    <property type="entry name" value="Homodimeric domain of signal transducing histidine kinase"/>
    <property type="match status" value="1"/>
</dbReference>
<evidence type="ECO:0000256" key="4">
    <source>
        <dbReference type="ARBA" id="ARBA00022475"/>
    </source>
</evidence>
<dbReference type="Pfam" id="PF00072">
    <property type="entry name" value="Response_reg"/>
    <property type="match status" value="2"/>
</dbReference>
<dbReference type="InterPro" id="IPR036890">
    <property type="entry name" value="HATPase_C_sf"/>
</dbReference>
<dbReference type="Pfam" id="PF08447">
    <property type="entry name" value="PAS_3"/>
    <property type="match status" value="1"/>
</dbReference>
<keyword evidence="4" id="KW-1003">Cell membrane</keyword>
<evidence type="ECO:0000256" key="1">
    <source>
        <dbReference type="ARBA" id="ARBA00000085"/>
    </source>
</evidence>
<keyword evidence="13" id="KW-0472">Membrane</keyword>
<dbReference type="eggNOG" id="COG0642">
    <property type="taxonomic scope" value="Bacteria"/>
</dbReference>
<evidence type="ECO:0000313" key="21">
    <source>
        <dbReference type="Proteomes" id="UP000002586"/>
    </source>
</evidence>
<dbReference type="NCBIfam" id="TIGR00229">
    <property type="entry name" value="sensory_box"/>
    <property type="match status" value="1"/>
</dbReference>
<dbReference type="GO" id="GO:0005886">
    <property type="term" value="C:plasma membrane"/>
    <property type="evidence" value="ECO:0007669"/>
    <property type="project" value="UniProtKB-SubCell"/>
</dbReference>
<dbReference type="EC" id="2.7.13.3" evidence="3"/>
<evidence type="ECO:0000256" key="10">
    <source>
        <dbReference type="ARBA" id="ARBA00022840"/>
    </source>
</evidence>
<dbReference type="eggNOG" id="COG2198">
    <property type="taxonomic scope" value="Bacteria"/>
</dbReference>
<feature type="domain" description="Histidine kinase" evidence="16">
    <location>
        <begin position="313"/>
        <end position="531"/>
    </location>
</feature>
<dbReference type="CDD" id="cd17546">
    <property type="entry name" value="REC_hyHK_CKI1_RcsC-like"/>
    <property type="match status" value="1"/>
</dbReference>
<accession>A0L6Y5</accession>
<dbReference type="PROSITE" id="PS50109">
    <property type="entry name" value="HIS_KIN"/>
    <property type="match status" value="1"/>
</dbReference>
<keyword evidence="5 15" id="KW-0597">Phosphoprotein</keyword>
<evidence type="ECO:0000259" key="16">
    <source>
        <dbReference type="PROSITE" id="PS50109"/>
    </source>
</evidence>
<dbReference type="InterPro" id="IPR011006">
    <property type="entry name" value="CheY-like_superfamily"/>
</dbReference>
<evidence type="ECO:0000256" key="2">
    <source>
        <dbReference type="ARBA" id="ARBA00004651"/>
    </source>
</evidence>
<reference evidence="20 21" key="2">
    <citation type="journal article" date="2012" name="Int. J. Syst. Evol. Microbiol.">
        <title>Magnetococcus marinus gen. nov., sp. nov., a marine, magnetotactic bacterium that represents a novel lineage (Magnetococcaceae fam. nov.; Magnetococcales ord. nov.) at the base of the Alphaproteobacteria.</title>
        <authorList>
            <person name="Bazylinski D.A."/>
            <person name="Williams T.J."/>
            <person name="Lefevre C.T."/>
            <person name="Berg R.J."/>
            <person name="Zhang C.L."/>
            <person name="Bowser S.S."/>
            <person name="Dean A.J."/>
            <person name="Beveridge T.J."/>
        </authorList>
    </citation>
    <scope>NUCLEOTIDE SEQUENCE [LARGE SCALE GENOMIC DNA]</scope>
    <source>
        <strain evidence="21">ATCC BAA-1437 / JCM 17883 / MC-1</strain>
    </source>
</reference>
<dbReference type="AlphaFoldDB" id="A0L6Y5"/>
<dbReference type="SMART" id="SM00388">
    <property type="entry name" value="HisKA"/>
    <property type="match status" value="1"/>
</dbReference>
<evidence type="ECO:0000259" key="19">
    <source>
        <dbReference type="PROSITE" id="PS50113"/>
    </source>
</evidence>
<dbReference type="SUPFAM" id="SSF52172">
    <property type="entry name" value="CheY-like"/>
    <property type="match status" value="2"/>
</dbReference>
<comment type="catalytic activity">
    <reaction evidence="1">
        <text>ATP + protein L-histidine = ADP + protein N-phospho-L-histidine.</text>
        <dbReference type="EC" id="2.7.13.3"/>
    </reaction>
</comment>
<dbReference type="Gene3D" id="3.30.450.20">
    <property type="entry name" value="PAS domain"/>
    <property type="match status" value="1"/>
</dbReference>
<dbReference type="InterPro" id="IPR000700">
    <property type="entry name" value="PAS-assoc_C"/>
</dbReference>
<dbReference type="FunFam" id="1.10.287.130:FF:000038">
    <property type="entry name" value="Sensory transduction histidine kinase"/>
    <property type="match status" value="1"/>
</dbReference>
<evidence type="ECO:0000256" key="11">
    <source>
        <dbReference type="ARBA" id="ARBA00022989"/>
    </source>
</evidence>
<dbReference type="SMART" id="SM00091">
    <property type="entry name" value="PAS"/>
    <property type="match status" value="1"/>
</dbReference>
<sequence>MGASRFVQAINPTGAIPRQPSMRATHPKPKILIVDDKPANLMALRRLLKNTHAELIEAESGNEALGLMLEHELALMLLDVDMPGMDGFEVSRMASGLDRTSNVPIILITAAYKDYSHRIKGYQAGAIDYIEKPIDDRILNAKVAIFLNLYNAHRESEQLRQDLTLNQERLELALEGANEGLWDWNILSNQVYYSPRWITMLGYATNEVNQDFSTWKTLIHPDDFESALACLERHFTTPEEPYRAEFRMRTKQGGWCWILARGKVVARTADGQPHRMVGAHQDISQRKQLEADLLAAKTEAEQANQAKSRFLANMSHEIRTPMNTILGMGEILLNAPNLTPKQHRYLSISQRAGDTLLGLINDILDLSKIEAGELHLEHTLFALHDELKSLITMLRPMARDKGLSMQCVIDPQLPTHVHGDPQRFRQIVLNLLSNALKFTDQGSITLHAKPIETGRLQFTVSDTGIGMPEQVITKIFRPFVQAEANTTRRFGGTGLGLSICRQLVTMMHGEIYANSQVGEGSQFIFEIELPAANSETVKQERLSPPTKQNIPMRLLLVDDMEDNRLLVKAFLEGTPHQIVEAEDGLDALEKSQQSQFDLILMDGMMPKMDGLEATRRIRARESEHNLTPVTIVALTANAMPQDVADSLAAGSDYHMAKPIRRAKLLQLLASIANERRLFSHEEVKQTTTLTSVETIAADILDALANDVGSGYRQSILRFYSTLPARVAQLTAHIGSEADSVLIEAQGLQQDASYFGAHKLAHLCTQIAQMARTKQPREMIASLCPLLQQALQTIERRLTNEGYF</sequence>
<reference evidence="21" key="1">
    <citation type="journal article" date="2009" name="Appl. Environ. Microbiol.">
        <title>Complete genome sequence of the chemolithoautotrophic marine magnetotactic coccus strain MC-1.</title>
        <authorList>
            <person name="Schubbe S."/>
            <person name="Williams T.J."/>
            <person name="Xie G."/>
            <person name="Kiss H.E."/>
            <person name="Brettin T.S."/>
            <person name="Martinez D."/>
            <person name="Ross C.A."/>
            <person name="Schuler D."/>
            <person name="Cox B.L."/>
            <person name="Nealson K.H."/>
            <person name="Bazylinski D.A."/>
        </authorList>
    </citation>
    <scope>NUCLEOTIDE SEQUENCE [LARGE SCALE GENOMIC DNA]</scope>
    <source>
        <strain evidence="21">ATCC BAA-1437 / JCM 17883 / MC-1</strain>
    </source>
</reference>
<gene>
    <name evidence="20" type="ordered locus">Mmc1_1217</name>
</gene>
<dbReference type="InterPro" id="IPR001610">
    <property type="entry name" value="PAC"/>
</dbReference>
<comment type="subcellular location">
    <subcellularLocation>
        <location evidence="2">Cell membrane</location>
        <topology evidence="2">Multi-pass membrane protein</topology>
    </subcellularLocation>
</comment>
<feature type="domain" description="PAS" evidence="18">
    <location>
        <begin position="166"/>
        <end position="238"/>
    </location>
</feature>
<keyword evidence="7" id="KW-0812">Transmembrane</keyword>
<name>A0L6Y5_MAGMM</name>
<dbReference type="PANTHER" id="PTHR45339:SF1">
    <property type="entry name" value="HYBRID SIGNAL TRANSDUCTION HISTIDINE KINASE J"/>
    <property type="match status" value="1"/>
</dbReference>
<keyword evidence="14" id="KW-0131">Cell cycle</keyword>
<dbReference type="CDD" id="cd00082">
    <property type="entry name" value="HisKA"/>
    <property type="match status" value="1"/>
</dbReference>
<dbReference type="Pfam" id="PF00512">
    <property type="entry name" value="HisKA"/>
    <property type="match status" value="1"/>
</dbReference>
<dbReference type="STRING" id="156889.Mmc1_1217"/>
<dbReference type="InterPro" id="IPR036641">
    <property type="entry name" value="HPT_dom_sf"/>
</dbReference>
<dbReference type="SUPFAM" id="SSF47226">
    <property type="entry name" value="Histidine-containing phosphotransfer domain, HPT domain"/>
    <property type="match status" value="1"/>
</dbReference>
<dbReference type="Gene3D" id="3.30.565.10">
    <property type="entry name" value="Histidine kinase-like ATPase, C-terminal domain"/>
    <property type="match status" value="1"/>
</dbReference>
<dbReference type="InterPro" id="IPR001789">
    <property type="entry name" value="Sig_transdc_resp-reg_receiver"/>
</dbReference>
<evidence type="ECO:0000256" key="13">
    <source>
        <dbReference type="ARBA" id="ARBA00023136"/>
    </source>
</evidence>
<evidence type="ECO:0000256" key="6">
    <source>
        <dbReference type="ARBA" id="ARBA00022679"/>
    </source>
</evidence>
<dbReference type="CDD" id="cd00130">
    <property type="entry name" value="PAS"/>
    <property type="match status" value="1"/>
</dbReference>
<dbReference type="PROSITE" id="PS50110">
    <property type="entry name" value="RESPONSE_REGULATORY"/>
    <property type="match status" value="2"/>
</dbReference>
<evidence type="ECO:0000256" key="5">
    <source>
        <dbReference type="ARBA" id="ARBA00022553"/>
    </source>
</evidence>
<dbReference type="GO" id="GO:0000155">
    <property type="term" value="F:phosphorelay sensor kinase activity"/>
    <property type="evidence" value="ECO:0007669"/>
    <property type="project" value="InterPro"/>
</dbReference>
<dbReference type="PROSITE" id="PS50112">
    <property type="entry name" value="PAS"/>
    <property type="match status" value="1"/>
</dbReference>
<dbReference type="PRINTS" id="PR00344">
    <property type="entry name" value="BCTRLSENSOR"/>
</dbReference>
<dbReference type="PANTHER" id="PTHR45339">
    <property type="entry name" value="HYBRID SIGNAL TRANSDUCTION HISTIDINE KINASE J"/>
    <property type="match status" value="1"/>
</dbReference>
<keyword evidence="9 20" id="KW-0418">Kinase</keyword>
<protein>
    <recommendedName>
        <fullName evidence="3">histidine kinase</fullName>
        <ecNumber evidence="3">2.7.13.3</ecNumber>
    </recommendedName>
</protein>
<evidence type="ECO:0000259" key="17">
    <source>
        <dbReference type="PROSITE" id="PS50110"/>
    </source>
</evidence>
<organism evidence="20 21">
    <name type="scientific">Magnetococcus marinus (strain ATCC BAA-1437 / JCM 17883 / MC-1)</name>
    <dbReference type="NCBI Taxonomy" id="156889"/>
    <lineage>
        <taxon>Bacteria</taxon>
        <taxon>Pseudomonadati</taxon>
        <taxon>Pseudomonadota</taxon>
        <taxon>Magnetococcia</taxon>
        <taxon>Magnetococcales</taxon>
        <taxon>Magnetococcaceae</taxon>
        <taxon>Magnetococcus</taxon>
    </lineage>
</organism>
<feature type="domain" description="Response regulatory" evidence="17">
    <location>
        <begin position="30"/>
        <end position="147"/>
    </location>
</feature>
<dbReference type="CDD" id="cd16922">
    <property type="entry name" value="HATPase_EvgS-ArcB-TorS-like"/>
    <property type="match status" value="1"/>
</dbReference>
<dbReference type="InterPro" id="IPR000014">
    <property type="entry name" value="PAS"/>
</dbReference>
<dbReference type="HOGENOM" id="CLU_000445_114_15_5"/>
<dbReference type="eggNOG" id="COG3437">
    <property type="taxonomic scope" value="Bacteria"/>
</dbReference>
<dbReference type="KEGG" id="mgm:Mmc1_1217"/>
<feature type="domain" description="PAC" evidence="19">
    <location>
        <begin position="242"/>
        <end position="295"/>
    </location>
</feature>
<keyword evidence="21" id="KW-1185">Reference proteome</keyword>
<keyword evidence="12" id="KW-0902">Two-component regulatory system</keyword>
<keyword evidence="10" id="KW-0067">ATP-binding</keyword>
<dbReference type="SUPFAM" id="SSF55874">
    <property type="entry name" value="ATPase domain of HSP90 chaperone/DNA topoisomerase II/histidine kinase"/>
    <property type="match status" value="1"/>
</dbReference>
<evidence type="ECO:0000256" key="3">
    <source>
        <dbReference type="ARBA" id="ARBA00012438"/>
    </source>
</evidence>
<evidence type="ECO:0000256" key="8">
    <source>
        <dbReference type="ARBA" id="ARBA00022741"/>
    </source>
</evidence>
<dbReference type="SMART" id="SM00387">
    <property type="entry name" value="HATPase_c"/>
    <property type="match status" value="1"/>
</dbReference>
<dbReference type="EMBL" id="CP000471">
    <property type="protein sequence ID" value="ABK43728.1"/>
    <property type="molecule type" value="Genomic_DNA"/>
</dbReference>
<dbReference type="eggNOG" id="COG0784">
    <property type="taxonomic scope" value="Bacteria"/>
</dbReference>
<dbReference type="FunFam" id="3.30.565.10:FF:000010">
    <property type="entry name" value="Sensor histidine kinase RcsC"/>
    <property type="match status" value="1"/>
</dbReference>
<dbReference type="InterPro" id="IPR003661">
    <property type="entry name" value="HisK_dim/P_dom"/>
</dbReference>
<dbReference type="GO" id="GO:0005524">
    <property type="term" value="F:ATP binding"/>
    <property type="evidence" value="ECO:0007669"/>
    <property type="project" value="UniProtKB-KW"/>
</dbReference>
<dbReference type="InterPro" id="IPR004358">
    <property type="entry name" value="Sig_transdc_His_kin-like_C"/>
</dbReference>
<evidence type="ECO:0000256" key="14">
    <source>
        <dbReference type="ARBA" id="ARBA00023306"/>
    </source>
</evidence>
<evidence type="ECO:0000259" key="18">
    <source>
        <dbReference type="PROSITE" id="PS50112"/>
    </source>
</evidence>
<dbReference type="Gene3D" id="3.40.50.2300">
    <property type="match status" value="2"/>
</dbReference>
<dbReference type="InterPro" id="IPR003594">
    <property type="entry name" value="HATPase_dom"/>
</dbReference>
<dbReference type="PROSITE" id="PS50113">
    <property type="entry name" value="PAC"/>
    <property type="match status" value="1"/>
</dbReference>
<feature type="modified residue" description="4-aspartylphosphate" evidence="15">
    <location>
        <position position="79"/>
    </location>
</feature>
<dbReference type="Proteomes" id="UP000002586">
    <property type="component" value="Chromosome"/>
</dbReference>
<evidence type="ECO:0000256" key="12">
    <source>
        <dbReference type="ARBA" id="ARBA00023012"/>
    </source>
</evidence>
<feature type="modified residue" description="4-aspartylphosphate" evidence="15">
    <location>
        <position position="602"/>
    </location>
</feature>
<dbReference type="InterPro" id="IPR013655">
    <property type="entry name" value="PAS_fold_3"/>
</dbReference>
<dbReference type="SMART" id="SM00086">
    <property type="entry name" value="PAC"/>
    <property type="match status" value="1"/>
</dbReference>
<feature type="domain" description="Response regulatory" evidence="17">
    <location>
        <begin position="553"/>
        <end position="672"/>
    </location>
</feature>
<evidence type="ECO:0000256" key="9">
    <source>
        <dbReference type="ARBA" id="ARBA00022777"/>
    </source>
</evidence>
<dbReference type="SUPFAM" id="SSF55785">
    <property type="entry name" value="PYP-like sensor domain (PAS domain)"/>
    <property type="match status" value="1"/>
</dbReference>
<dbReference type="SMART" id="SM00448">
    <property type="entry name" value="REC"/>
    <property type="match status" value="2"/>
</dbReference>
<evidence type="ECO:0000256" key="7">
    <source>
        <dbReference type="ARBA" id="ARBA00022692"/>
    </source>
</evidence>
<keyword evidence="11" id="KW-1133">Transmembrane helix</keyword>